<dbReference type="EMBL" id="JAUYVI010000011">
    <property type="protein sequence ID" value="MDQ7251377.1"/>
    <property type="molecule type" value="Genomic_DNA"/>
</dbReference>
<evidence type="ECO:0000313" key="4">
    <source>
        <dbReference type="EMBL" id="MDQ7251377.1"/>
    </source>
</evidence>
<comment type="caution">
    <text evidence="4">The sequence shown here is derived from an EMBL/GenBank/DDBJ whole genome shotgun (WGS) entry which is preliminary data.</text>
</comment>
<dbReference type="RefSeq" id="WP_379961695.1">
    <property type="nucleotide sequence ID" value="NZ_JAUYVI010000011.1"/>
</dbReference>
<dbReference type="Pfam" id="PF00884">
    <property type="entry name" value="Sulfatase"/>
    <property type="match status" value="1"/>
</dbReference>
<accession>A0ABU0YUG7</accession>
<name>A0ABU0YUG7_9PROT</name>
<keyword evidence="1" id="KW-0479">Metal-binding</keyword>
<feature type="domain" description="Sulfatase N-terminal" evidence="3">
    <location>
        <begin position="8"/>
        <end position="384"/>
    </location>
</feature>
<dbReference type="InterPro" id="IPR017850">
    <property type="entry name" value="Alkaline_phosphatase_core_sf"/>
</dbReference>
<evidence type="ECO:0000313" key="5">
    <source>
        <dbReference type="Proteomes" id="UP001230156"/>
    </source>
</evidence>
<protein>
    <submittedName>
        <fullName evidence="4">Alkaline phosphatase family protein</fullName>
    </submittedName>
</protein>
<reference evidence="5" key="1">
    <citation type="submission" date="2023-08" db="EMBL/GenBank/DDBJ databases">
        <title>Rhodospirillaceae gen. nov., a novel taxon isolated from the Yangtze River Yuezi River estuary sludge.</title>
        <authorList>
            <person name="Ruan L."/>
        </authorList>
    </citation>
    <scope>NUCLEOTIDE SEQUENCE [LARGE SCALE GENOMIC DNA]</scope>
    <source>
        <strain evidence="5">R-7</strain>
    </source>
</reference>
<evidence type="ECO:0000256" key="1">
    <source>
        <dbReference type="ARBA" id="ARBA00022723"/>
    </source>
</evidence>
<evidence type="ECO:0000256" key="2">
    <source>
        <dbReference type="ARBA" id="ARBA00022801"/>
    </source>
</evidence>
<dbReference type="PANTHER" id="PTHR45953">
    <property type="entry name" value="IDURONATE 2-SULFATASE"/>
    <property type="match status" value="1"/>
</dbReference>
<dbReference type="SUPFAM" id="SSF53649">
    <property type="entry name" value="Alkaline phosphatase-like"/>
    <property type="match status" value="1"/>
</dbReference>
<sequence length="515" mass="58083">MTKPAKRKVLFISADQWRAECLSILGHPVVQTPNIDALARDGVLFREHYAQATPCGPARTSMLTGLYLMNHRSGRNGTPLDARHTNLALEARRGGYDPTLFGYTDTSADPRGRDPNDPALTTYEGPMPGFTVGMLFPDHAKPWIAYLKGRGYHLPNGRADAYKPRPGFTLPPGRGFRAIPTIFSDAESETTFMADTFLDWVSVRRNENWFAHVVFLRPHPPIIAPEPWNMLYDPAHMPETPRAASLEAEGAQHPYLAYKLSRIRPGDGYDEHNPLDFARLSDLDLRQLQATYYAMMTQVDVQVGRIVDHLKATGEYDETLIIFTCDHGEMLGEHYCWGKQVYFDPSFHIPLIVRDPGMQATRGSQVAQFTEAVDIMPTILDWLGLKIPHTCDGRSLLPFVAGSTPPNWRTEARWEHDFRDVPDQDPETALGLHSDECAYAVIRDGQYKYVHFAALPPLLFDIRNDPHEMHNLAGDPAHAGVMLDYAQKMLSWRLRHAERTLTHMHLTSRGVVALV</sequence>
<dbReference type="CDD" id="cd16028">
    <property type="entry name" value="PMH"/>
    <property type="match status" value="1"/>
</dbReference>
<organism evidence="4 5">
    <name type="scientific">Dongia sedimenti</name>
    <dbReference type="NCBI Taxonomy" id="3064282"/>
    <lineage>
        <taxon>Bacteria</taxon>
        <taxon>Pseudomonadati</taxon>
        <taxon>Pseudomonadota</taxon>
        <taxon>Alphaproteobacteria</taxon>
        <taxon>Rhodospirillales</taxon>
        <taxon>Dongiaceae</taxon>
        <taxon>Dongia</taxon>
    </lineage>
</organism>
<dbReference type="Proteomes" id="UP001230156">
    <property type="component" value="Unassembled WGS sequence"/>
</dbReference>
<evidence type="ECO:0000259" key="3">
    <source>
        <dbReference type="Pfam" id="PF00884"/>
    </source>
</evidence>
<dbReference type="InterPro" id="IPR000917">
    <property type="entry name" value="Sulfatase_N"/>
</dbReference>
<dbReference type="Gene3D" id="3.40.720.10">
    <property type="entry name" value="Alkaline Phosphatase, subunit A"/>
    <property type="match status" value="1"/>
</dbReference>
<keyword evidence="2" id="KW-0378">Hydrolase</keyword>
<keyword evidence="5" id="KW-1185">Reference proteome</keyword>
<gene>
    <name evidence="4" type="ORF">Q8A70_27070</name>
</gene>
<dbReference type="PANTHER" id="PTHR45953:SF1">
    <property type="entry name" value="IDURONATE 2-SULFATASE"/>
    <property type="match status" value="1"/>
</dbReference>
<proteinExistence type="predicted"/>